<dbReference type="STRING" id="10195.A0A3M7QLT1"/>
<dbReference type="OrthoDB" id="809632at2759"/>
<accession>A0A3M7QLT1</accession>
<evidence type="ECO:0000256" key="1">
    <source>
        <dbReference type="ARBA" id="ARBA00010460"/>
    </source>
</evidence>
<dbReference type="FunFam" id="3.40.50.720:FF:000121">
    <property type="entry name" value="Prostaglandin reductase 2"/>
    <property type="match status" value="1"/>
</dbReference>
<dbReference type="Pfam" id="PF00107">
    <property type="entry name" value="ADH_zinc_N"/>
    <property type="match status" value="1"/>
</dbReference>
<reference evidence="10 11" key="1">
    <citation type="journal article" date="2018" name="Sci. Rep.">
        <title>Genomic signatures of local adaptation to the degree of environmental predictability in rotifers.</title>
        <authorList>
            <person name="Franch-Gras L."/>
            <person name="Hahn C."/>
            <person name="Garcia-Roger E.M."/>
            <person name="Carmona M.J."/>
            <person name="Serra M."/>
            <person name="Gomez A."/>
        </authorList>
    </citation>
    <scope>NUCLEOTIDE SEQUENCE [LARGE SCALE GENOMIC DNA]</scope>
    <source>
        <strain evidence="10">HYR1</strain>
    </source>
</reference>
<keyword evidence="3" id="KW-0560">Oxidoreductase</keyword>
<dbReference type="SUPFAM" id="SSF50129">
    <property type="entry name" value="GroES-like"/>
    <property type="match status" value="1"/>
</dbReference>
<dbReference type="PANTHER" id="PTHR43205:SF7">
    <property type="entry name" value="PROSTAGLANDIN REDUCTASE 1"/>
    <property type="match status" value="1"/>
</dbReference>
<comment type="catalytic activity">
    <reaction evidence="7">
        <text>13,14-dihydro-15-oxo-prostaglandin E1 + NADP(+) = 15-oxoprostaglandin E1 + NADPH + H(+)</text>
        <dbReference type="Rhea" id="RHEA:50584"/>
        <dbReference type="ChEBI" id="CHEBI:15378"/>
        <dbReference type="ChEBI" id="CHEBI:57401"/>
        <dbReference type="ChEBI" id="CHEBI:57783"/>
        <dbReference type="ChEBI" id="CHEBI:58349"/>
        <dbReference type="ChEBI" id="CHEBI:133408"/>
    </reaction>
    <physiologicalReaction direction="right-to-left" evidence="7">
        <dbReference type="Rhea" id="RHEA:50586"/>
    </physiologicalReaction>
</comment>
<dbReference type="Gene3D" id="3.40.50.720">
    <property type="entry name" value="NAD(P)-binding Rossmann-like Domain"/>
    <property type="match status" value="1"/>
</dbReference>
<evidence type="ECO:0000256" key="7">
    <source>
        <dbReference type="ARBA" id="ARBA00049070"/>
    </source>
</evidence>
<protein>
    <recommendedName>
        <fullName evidence="4">15-oxoprostaglandin 13-reductase</fullName>
        <ecNumber evidence="2">1.3.1.48</ecNumber>
    </recommendedName>
    <alternativeName>
        <fullName evidence="4">15-oxoprostaglandin 13-reductase</fullName>
    </alternativeName>
</protein>
<dbReference type="InterPro" id="IPR011032">
    <property type="entry name" value="GroES-like_sf"/>
</dbReference>
<organism evidence="10 11">
    <name type="scientific">Brachionus plicatilis</name>
    <name type="common">Marine rotifer</name>
    <name type="synonym">Brachionus muelleri</name>
    <dbReference type="NCBI Taxonomy" id="10195"/>
    <lineage>
        <taxon>Eukaryota</taxon>
        <taxon>Metazoa</taxon>
        <taxon>Spiralia</taxon>
        <taxon>Gnathifera</taxon>
        <taxon>Rotifera</taxon>
        <taxon>Eurotatoria</taxon>
        <taxon>Monogononta</taxon>
        <taxon>Pseudotrocha</taxon>
        <taxon>Ploima</taxon>
        <taxon>Brachionidae</taxon>
        <taxon>Brachionus</taxon>
    </lineage>
</organism>
<dbReference type="InterPro" id="IPR013149">
    <property type="entry name" value="ADH-like_C"/>
</dbReference>
<feature type="domain" description="Alcohol dehydrogenase-like C-terminal" evidence="8">
    <location>
        <begin position="152"/>
        <end position="278"/>
    </location>
</feature>
<comment type="caution">
    <text evidence="10">The sequence shown here is derived from an EMBL/GenBank/DDBJ whole genome shotgun (WGS) entry which is preliminary data.</text>
</comment>
<evidence type="ECO:0000313" key="10">
    <source>
        <dbReference type="EMBL" id="RNA12223.1"/>
    </source>
</evidence>
<keyword evidence="11" id="KW-1185">Reference proteome</keyword>
<dbReference type="InterPro" id="IPR036291">
    <property type="entry name" value="NAD(P)-bd_dom_sf"/>
</dbReference>
<dbReference type="InterPro" id="IPR045010">
    <property type="entry name" value="MDR_fam"/>
</dbReference>
<dbReference type="GO" id="GO:0006693">
    <property type="term" value="P:prostaglandin metabolic process"/>
    <property type="evidence" value="ECO:0007669"/>
    <property type="project" value="TreeGrafter"/>
</dbReference>
<evidence type="ECO:0000259" key="8">
    <source>
        <dbReference type="Pfam" id="PF00107"/>
    </source>
</evidence>
<evidence type="ECO:0000259" key="9">
    <source>
        <dbReference type="Pfam" id="PF16884"/>
    </source>
</evidence>
<dbReference type="InterPro" id="IPR041694">
    <property type="entry name" value="ADH_N_2"/>
</dbReference>
<dbReference type="EC" id="1.3.1.48" evidence="2"/>
<dbReference type="SUPFAM" id="SSF51735">
    <property type="entry name" value="NAD(P)-binding Rossmann-fold domains"/>
    <property type="match status" value="1"/>
</dbReference>
<evidence type="ECO:0000256" key="2">
    <source>
        <dbReference type="ARBA" id="ARBA00011981"/>
    </source>
</evidence>
<dbReference type="Proteomes" id="UP000276133">
    <property type="component" value="Unassembled WGS sequence"/>
</dbReference>
<evidence type="ECO:0000256" key="4">
    <source>
        <dbReference type="ARBA" id="ARBA00033119"/>
    </source>
</evidence>
<feature type="domain" description="Oxidoreductase N-terminal" evidence="9">
    <location>
        <begin position="7"/>
        <end position="104"/>
    </location>
</feature>
<gene>
    <name evidence="10" type="ORF">BpHYR1_053780</name>
</gene>
<evidence type="ECO:0000256" key="3">
    <source>
        <dbReference type="ARBA" id="ARBA00023002"/>
    </source>
</evidence>
<evidence type="ECO:0000256" key="5">
    <source>
        <dbReference type="ARBA" id="ARBA00047878"/>
    </source>
</evidence>
<dbReference type="GO" id="GO:0047522">
    <property type="term" value="F:15-oxoprostaglandin 13-reductase [NAD(P)+] activity"/>
    <property type="evidence" value="ECO:0007669"/>
    <property type="project" value="UniProtKB-EC"/>
</dbReference>
<dbReference type="AlphaFoldDB" id="A0A3M7QLT1"/>
<dbReference type="EMBL" id="REGN01005744">
    <property type="protein sequence ID" value="RNA12223.1"/>
    <property type="molecule type" value="Genomic_DNA"/>
</dbReference>
<evidence type="ECO:0000313" key="11">
    <source>
        <dbReference type="Proteomes" id="UP000276133"/>
    </source>
</evidence>
<dbReference type="Gene3D" id="3.90.180.10">
    <property type="entry name" value="Medium-chain alcohol dehydrogenases, catalytic domain"/>
    <property type="match status" value="1"/>
</dbReference>
<comment type="catalytic activity">
    <reaction evidence="6">
        <text>13,14-dihydro-15-oxo-PGF2alpha + NADP(+) = 15-oxoprostaglandin F2alpha + NADPH + H(+)</text>
        <dbReference type="Rhea" id="RHEA:50588"/>
        <dbReference type="ChEBI" id="CHEBI:15378"/>
        <dbReference type="ChEBI" id="CHEBI:57783"/>
        <dbReference type="ChEBI" id="CHEBI:58349"/>
        <dbReference type="ChEBI" id="CHEBI:133374"/>
        <dbReference type="ChEBI" id="CHEBI:133409"/>
    </reaction>
    <physiologicalReaction direction="right-to-left" evidence="6">
        <dbReference type="Rhea" id="RHEA:50590"/>
    </physiologicalReaction>
</comment>
<proteinExistence type="inferred from homology"/>
<evidence type="ECO:0000256" key="6">
    <source>
        <dbReference type="ARBA" id="ARBA00048290"/>
    </source>
</evidence>
<comment type="catalytic activity">
    <reaction evidence="5">
        <text>13,14-dihydro-15-oxo-prostaglandin F1alpha + NADP(+) = 15-oxoprostaglandin F1alpha + NADPH + H(+)</text>
        <dbReference type="Rhea" id="RHEA:50592"/>
        <dbReference type="ChEBI" id="CHEBI:15378"/>
        <dbReference type="ChEBI" id="CHEBI:57783"/>
        <dbReference type="ChEBI" id="CHEBI:58349"/>
        <dbReference type="ChEBI" id="CHEBI:79072"/>
        <dbReference type="ChEBI" id="CHEBI:133411"/>
    </reaction>
    <physiologicalReaction direction="right-to-left" evidence="5">
        <dbReference type="Rhea" id="RHEA:50594"/>
    </physiologicalReaction>
</comment>
<dbReference type="PANTHER" id="PTHR43205">
    <property type="entry name" value="PROSTAGLANDIN REDUCTASE"/>
    <property type="match status" value="1"/>
</dbReference>
<dbReference type="Pfam" id="PF16884">
    <property type="entry name" value="ADH_N_2"/>
    <property type="match status" value="1"/>
</dbReference>
<comment type="similarity">
    <text evidence="1">Belongs to the NADP-dependent oxidoreductase L4BD family.</text>
</comment>
<sequence length="308" mass="34663">MIKMKAKKWILSKNFCGQPTEENLSLVEFEIPEQLKENEVLLQAVYLSVDPYMKVWKKKEGQTMIGEQLSEVIESKNPIFPKGTMVLSHAGWITNYKSKGDDLNFIRFDLGKTPISYTLGVLGMTGATAYFGLKKCNPKQGEVFLVSCAAGAVGSIVGQLAKLKGLKVIGLVGSDEKVKFCKDIGFDQVFNYNSCNINEEIKLVVPDGVDVYFDNAGGTFYSSIIENNMKNNGRVLVCGSIQTYCCEDPSKYEKDNLSVIDFRSSDYWNDWPKAYNEMNKLIQEGKLIVKEKVYHGFDQMKNAFYVKV</sequence>
<name>A0A3M7QLT1_BRAPC</name>